<dbReference type="Pfam" id="PF07729">
    <property type="entry name" value="FCD"/>
    <property type="match status" value="1"/>
</dbReference>
<evidence type="ECO:0000256" key="2">
    <source>
        <dbReference type="ARBA" id="ARBA00023125"/>
    </source>
</evidence>
<keyword evidence="6" id="KW-1185">Reference proteome</keyword>
<organism evidence="5 6">
    <name type="scientific">Paracoccus tibetensis</name>
    <dbReference type="NCBI Taxonomy" id="336292"/>
    <lineage>
        <taxon>Bacteria</taxon>
        <taxon>Pseudomonadati</taxon>
        <taxon>Pseudomonadota</taxon>
        <taxon>Alphaproteobacteria</taxon>
        <taxon>Rhodobacterales</taxon>
        <taxon>Paracoccaceae</taxon>
        <taxon>Paracoccus</taxon>
    </lineage>
</organism>
<dbReference type="RefSeq" id="WP_090747034.1">
    <property type="nucleotide sequence ID" value="NZ_FMVT01000013.1"/>
</dbReference>
<gene>
    <name evidence="5" type="ORF">SAMN05660710_03236</name>
</gene>
<dbReference type="EMBL" id="FMVT01000013">
    <property type="protein sequence ID" value="SCY88105.1"/>
    <property type="molecule type" value="Genomic_DNA"/>
</dbReference>
<dbReference type="Gene3D" id="1.10.10.10">
    <property type="entry name" value="Winged helix-like DNA-binding domain superfamily/Winged helix DNA-binding domain"/>
    <property type="match status" value="1"/>
</dbReference>
<dbReference type="Gene3D" id="1.20.120.530">
    <property type="entry name" value="GntR ligand-binding domain-like"/>
    <property type="match status" value="1"/>
</dbReference>
<feature type="domain" description="HTH gntR-type" evidence="4">
    <location>
        <begin position="15"/>
        <end position="82"/>
    </location>
</feature>
<proteinExistence type="predicted"/>
<dbReference type="CDD" id="cd07377">
    <property type="entry name" value="WHTH_GntR"/>
    <property type="match status" value="1"/>
</dbReference>
<name>A0A1G5JIC5_9RHOB</name>
<dbReference type="STRING" id="336292.SAMN05660710_03236"/>
<evidence type="ECO:0000313" key="6">
    <source>
        <dbReference type="Proteomes" id="UP000199502"/>
    </source>
</evidence>
<dbReference type="GO" id="GO:0003677">
    <property type="term" value="F:DNA binding"/>
    <property type="evidence" value="ECO:0007669"/>
    <property type="project" value="UniProtKB-KW"/>
</dbReference>
<dbReference type="PRINTS" id="PR00035">
    <property type="entry name" value="HTHGNTR"/>
</dbReference>
<dbReference type="InterPro" id="IPR036390">
    <property type="entry name" value="WH_DNA-bd_sf"/>
</dbReference>
<dbReference type="SMART" id="SM00895">
    <property type="entry name" value="FCD"/>
    <property type="match status" value="1"/>
</dbReference>
<dbReference type="OrthoDB" id="8638122at2"/>
<reference evidence="5 6" key="1">
    <citation type="submission" date="2016-10" db="EMBL/GenBank/DDBJ databases">
        <authorList>
            <person name="de Groot N.N."/>
        </authorList>
    </citation>
    <scope>NUCLEOTIDE SEQUENCE [LARGE SCALE GENOMIC DNA]</scope>
    <source>
        <strain evidence="5 6">CGMCC 1.8925</strain>
    </source>
</reference>
<evidence type="ECO:0000256" key="3">
    <source>
        <dbReference type="ARBA" id="ARBA00023163"/>
    </source>
</evidence>
<dbReference type="Pfam" id="PF00392">
    <property type="entry name" value="GntR"/>
    <property type="match status" value="1"/>
</dbReference>
<dbReference type="InterPro" id="IPR011711">
    <property type="entry name" value="GntR_C"/>
</dbReference>
<accession>A0A1G5JIC5</accession>
<dbReference type="InterPro" id="IPR000524">
    <property type="entry name" value="Tscrpt_reg_HTH_GntR"/>
</dbReference>
<evidence type="ECO:0000313" key="5">
    <source>
        <dbReference type="EMBL" id="SCY88105.1"/>
    </source>
</evidence>
<keyword evidence="1" id="KW-0805">Transcription regulation</keyword>
<protein>
    <submittedName>
        <fullName evidence="5">DNA-binding transcriptional regulator, GntR family</fullName>
    </submittedName>
</protein>
<dbReference type="PROSITE" id="PS50949">
    <property type="entry name" value="HTH_GNTR"/>
    <property type="match status" value="1"/>
</dbReference>
<dbReference type="AlphaFoldDB" id="A0A1G5JIC5"/>
<keyword evidence="2 5" id="KW-0238">DNA-binding</keyword>
<dbReference type="SMART" id="SM00345">
    <property type="entry name" value="HTH_GNTR"/>
    <property type="match status" value="1"/>
</dbReference>
<dbReference type="PANTHER" id="PTHR43537">
    <property type="entry name" value="TRANSCRIPTIONAL REGULATOR, GNTR FAMILY"/>
    <property type="match status" value="1"/>
</dbReference>
<dbReference type="InterPro" id="IPR036388">
    <property type="entry name" value="WH-like_DNA-bd_sf"/>
</dbReference>
<dbReference type="SUPFAM" id="SSF48008">
    <property type="entry name" value="GntR ligand-binding domain-like"/>
    <property type="match status" value="1"/>
</dbReference>
<dbReference type="PANTHER" id="PTHR43537:SF45">
    <property type="entry name" value="GNTR FAMILY REGULATORY PROTEIN"/>
    <property type="match status" value="1"/>
</dbReference>
<dbReference type="InterPro" id="IPR008920">
    <property type="entry name" value="TF_FadR/GntR_C"/>
</dbReference>
<dbReference type="Proteomes" id="UP000199502">
    <property type="component" value="Unassembled WGS sequence"/>
</dbReference>
<evidence type="ECO:0000256" key="1">
    <source>
        <dbReference type="ARBA" id="ARBA00023015"/>
    </source>
</evidence>
<evidence type="ECO:0000259" key="4">
    <source>
        <dbReference type="PROSITE" id="PS50949"/>
    </source>
</evidence>
<keyword evidence="3" id="KW-0804">Transcription</keyword>
<dbReference type="SUPFAM" id="SSF46785">
    <property type="entry name" value="Winged helix' DNA-binding domain"/>
    <property type="match status" value="1"/>
</dbReference>
<sequence>MTKAPIPPMNPMDPRGLAEETAARLRADVIAGHFRPGQRLSEMRLAADLSVSRNTLREVFRLLTREGLLVHAPNRGVSVAVPSMAGVLDIYRVRRLIEVPALAQAWPRHAAVPRMAEAVTEAIAAQAAGDWRRVGSANMAFHAAIVALTDSPRLIAFFAQAVAELRLAFGLLDSPEQLYAPFLHENSIILDLLTAGETAEAATRLASYLDRSERVVMTAFARLENGALRG</sequence>
<dbReference type="GO" id="GO:0003700">
    <property type="term" value="F:DNA-binding transcription factor activity"/>
    <property type="evidence" value="ECO:0007669"/>
    <property type="project" value="InterPro"/>
</dbReference>